<dbReference type="Proteomes" id="UP000288758">
    <property type="component" value="Chromosome"/>
</dbReference>
<dbReference type="Pfam" id="PF00078">
    <property type="entry name" value="RVT_1"/>
    <property type="match status" value="1"/>
</dbReference>
<dbReference type="PROSITE" id="PS50878">
    <property type="entry name" value="RT_POL"/>
    <property type="match status" value="1"/>
</dbReference>
<name>A0A410RS38_CORCK</name>
<protein>
    <recommendedName>
        <fullName evidence="1">Reverse transcriptase domain-containing protein</fullName>
    </recommendedName>
</protein>
<proteinExistence type="predicted"/>
<gene>
    <name evidence="2" type="ORF">EJ065_3053</name>
</gene>
<sequence length="538" mass="60113">MPTPKAASPNKSHPPKASPLLHHLLAKGYFPQEVPACFTTELLASVLLTQPSNLPTIWTQAQTKPPTLQLMHHDLARAGTLRRRLSIPHPVSYFALSSAIDKSWTELSTQINQSPISKSKPIPGKRRALETETGFNQLTEHRTHYRRRGRYILQADISQFYHSIYTHSIPWAIHGKAVAKKAQKNYQLTGNILDELVRSGQDKQSIGIPIGPDSSLVLAELLMSSIDSQVEKDIYYAGAYRFVDDWEMSFTNLSRAEKGLAQLQQFLSDWELTLNPKKTKILELPLGLEAPWATDISQFKIEQTGKGSRKSIVQYFDLAFRLAATHPDESVMKYATGRILRQSALKDAWDLLESLLFQSVNAEPGTLRHALEIIEKYAREGCSIDKKGLSKLLSDQIVRHAPQGHGSEVLWSLWGALRFNVGLGKQAALSVLKIQDSLVGILALDLINRGKLESPASGAWWDNLATPESLCGSHWLLSYEAGIHKFLKGWKAHIVKDPYFKFLKSAAVSFYIPVEPFKAEKNNLPTLPANALGGYEDK</sequence>
<evidence type="ECO:0000313" key="3">
    <source>
        <dbReference type="Proteomes" id="UP000288758"/>
    </source>
</evidence>
<feature type="domain" description="Reverse transcriptase" evidence="1">
    <location>
        <begin position="1"/>
        <end position="320"/>
    </location>
</feature>
<dbReference type="InterPro" id="IPR000477">
    <property type="entry name" value="RT_dom"/>
</dbReference>
<accession>A0A410RS38</accession>
<evidence type="ECO:0000259" key="1">
    <source>
        <dbReference type="PROSITE" id="PS50878"/>
    </source>
</evidence>
<dbReference type="AlphaFoldDB" id="A0A410RS38"/>
<dbReference type="CDD" id="cd01646">
    <property type="entry name" value="RT_Bac_retron_I"/>
    <property type="match status" value="1"/>
</dbReference>
<organism evidence="2 3">
    <name type="scientific">Corallococcus coralloides</name>
    <name type="common">Myxococcus coralloides</name>
    <dbReference type="NCBI Taxonomy" id="184914"/>
    <lineage>
        <taxon>Bacteria</taxon>
        <taxon>Pseudomonadati</taxon>
        <taxon>Myxococcota</taxon>
        <taxon>Myxococcia</taxon>
        <taxon>Myxococcales</taxon>
        <taxon>Cystobacterineae</taxon>
        <taxon>Myxococcaceae</taxon>
        <taxon>Corallococcus</taxon>
    </lineage>
</organism>
<dbReference type="EMBL" id="CP034669">
    <property type="protein sequence ID" value="QAT84621.1"/>
    <property type="molecule type" value="Genomic_DNA"/>
</dbReference>
<reference evidence="2 3" key="1">
    <citation type="submission" date="2018-12" db="EMBL/GenBank/DDBJ databases">
        <title>Complete Genome Sequence of the Corallopyronin A producing Myxobacterium Corallococcus coralloides B035.</title>
        <authorList>
            <person name="Bouhired S.M."/>
            <person name="Rupp O."/>
            <person name="Blom J."/>
            <person name="Schaeberle T.F."/>
            <person name="Kehraus S."/>
            <person name="Schiefer A."/>
            <person name="Pfarr K."/>
            <person name="Goesmann A."/>
            <person name="Hoerauf A."/>
            <person name="Koenig G.M."/>
        </authorList>
    </citation>
    <scope>NUCLEOTIDE SEQUENCE [LARGE SCALE GENOMIC DNA]</scope>
    <source>
        <strain evidence="2 3">B035</strain>
    </source>
</reference>
<evidence type="ECO:0000313" key="2">
    <source>
        <dbReference type="EMBL" id="QAT84621.1"/>
    </source>
</evidence>